<keyword evidence="4" id="KW-1185">Reference proteome</keyword>
<evidence type="ECO:0000259" key="2">
    <source>
        <dbReference type="Pfam" id="PF00582"/>
    </source>
</evidence>
<dbReference type="AlphaFoldDB" id="A0A507ZSV8"/>
<accession>A0A507ZSV8</accession>
<feature type="domain" description="UspA" evidence="2">
    <location>
        <begin position="1"/>
        <end position="145"/>
    </location>
</feature>
<sequence>MKRILVPTDFSTHAENALKVAAQIAKKNKAEIFLLHMLELPLELMDPTTQQQAAQNNPPEALFFMKLAHKRFNEIMEADFLEEVTVHETVQFHQAFEGIMEVAEDKSIDLIVMGSQGATGLKEVFIGSNTEKVVRNSNIPVLVIKEELPIFDVENFVYASEFEEKNKKSFKEAVDFSKSINAKLHLVYVNTANKFQTSESIENRIKTFLKEVDLENYSFSIYNDNTIEEGILNFARKTNAGLVGISTHGRKGLAHMLNGSISEDLVNHADIPVITFKL</sequence>
<evidence type="ECO:0000313" key="4">
    <source>
        <dbReference type="Proteomes" id="UP000317169"/>
    </source>
</evidence>
<dbReference type="Gene3D" id="3.40.50.620">
    <property type="entry name" value="HUPs"/>
    <property type="match status" value="2"/>
</dbReference>
<dbReference type="SUPFAM" id="SSF52402">
    <property type="entry name" value="Adenine nucleotide alpha hydrolases-like"/>
    <property type="match status" value="2"/>
</dbReference>
<dbReference type="PRINTS" id="PR01438">
    <property type="entry name" value="UNVRSLSTRESS"/>
</dbReference>
<comment type="caution">
    <text evidence="3">The sequence shown here is derived from an EMBL/GenBank/DDBJ whole genome shotgun (WGS) entry which is preliminary data.</text>
</comment>
<comment type="similarity">
    <text evidence="1">Belongs to the universal stress protein A family.</text>
</comment>
<dbReference type="Pfam" id="PF00582">
    <property type="entry name" value="Usp"/>
    <property type="match status" value="2"/>
</dbReference>
<evidence type="ECO:0000256" key="1">
    <source>
        <dbReference type="ARBA" id="ARBA00008791"/>
    </source>
</evidence>
<dbReference type="OrthoDB" id="9788959at2"/>
<protein>
    <submittedName>
        <fullName evidence="3">Universal stress protein</fullName>
    </submittedName>
</protein>
<dbReference type="PANTHER" id="PTHR46268:SF6">
    <property type="entry name" value="UNIVERSAL STRESS PROTEIN UP12"/>
    <property type="match status" value="1"/>
</dbReference>
<proteinExistence type="inferred from homology"/>
<dbReference type="EMBL" id="VIAR01000003">
    <property type="protein sequence ID" value="TQD39603.1"/>
    <property type="molecule type" value="Genomic_DNA"/>
</dbReference>
<dbReference type="InterPro" id="IPR006016">
    <property type="entry name" value="UspA"/>
</dbReference>
<feature type="domain" description="UspA" evidence="2">
    <location>
        <begin position="227"/>
        <end position="276"/>
    </location>
</feature>
<reference evidence="3 4" key="1">
    <citation type="submission" date="2019-06" db="EMBL/GenBank/DDBJ databases">
        <title>Flavibacter putida gen. nov., sp. nov., a novel marine bacterium of the family Flavobacteriaceae isolated from coastal seawater.</title>
        <authorList>
            <person name="Feng X."/>
        </authorList>
    </citation>
    <scope>NUCLEOTIDE SEQUENCE [LARGE SCALE GENOMIC DNA]</scope>
    <source>
        <strain evidence="3 4">PLHSN227</strain>
    </source>
</reference>
<organism evidence="3 4">
    <name type="scientific">Haloflavibacter putidus</name>
    <dbReference type="NCBI Taxonomy" id="2576776"/>
    <lineage>
        <taxon>Bacteria</taxon>
        <taxon>Pseudomonadati</taxon>
        <taxon>Bacteroidota</taxon>
        <taxon>Flavobacteriia</taxon>
        <taxon>Flavobacteriales</taxon>
        <taxon>Flavobacteriaceae</taxon>
        <taxon>Haloflavibacter</taxon>
    </lineage>
</organism>
<dbReference type="InterPro" id="IPR006015">
    <property type="entry name" value="Universal_stress_UspA"/>
</dbReference>
<dbReference type="Proteomes" id="UP000317169">
    <property type="component" value="Unassembled WGS sequence"/>
</dbReference>
<dbReference type="PANTHER" id="PTHR46268">
    <property type="entry name" value="STRESS RESPONSE PROTEIN NHAX"/>
    <property type="match status" value="1"/>
</dbReference>
<evidence type="ECO:0000313" key="3">
    <source>
        <dbReference type="EMBL" id="TQD39603.1"/>
    </source>
</evidence>
<dbReference type="InterPro" id="IPR014729">
    <property type="entry name" value="Rossmann-like_a/b/a_fold"/>
</dbReference>
<gene>
    <name evidence="3" type="ORF">FKR84_03665</name>
</gene>
<dbReference type="CDD" id="cd00293">
    <property type="entry name" value="USP-like"/>
    <property type="match status" value="2"/>
</dbReference>
<name>A0A507ZSV8_9FLAO</name>
<dbReference type="RefSeq" id="WP_141420846.1">
    <property type="nucleotide sequence ID" value="NZ_VIAR01000003.1"/>
</dbReference>